<dbReference type="GO" id="GO:0005886">
    <property type="term" value="C:plasma membrane"/>
    <property type="evidence" value="ECO:0007669"/>
    <property type="project" value="TreeGrafter"/>
</dbReference>
<dbReference type="InterPro" id="IPR019427">
    <property type="entry name" value="7TM_GPCR_serpentine_rcpt_Srw"/>
</dbReference>
<evidence type="ECO:0000313" key="8">
    <source>
        <dbReference type="EMBL" id="KAF0289506.1"/>
    </source>
</evidence>
<evidence type="ECO:0000256" key="6">
    <source>
        <dbReference type="SAM" id="Phobius"/>
    </source>
</evidence>
<dbReference type="Pfam" id="PF10324">
    <property type="entry name" value="7TM_GPCR_Srw"/>
    <property type="match status" value="1"/>
</dbReference>
<proteinExistence type="inferred from homology"/>
<evidence type="ECO:0000256" key="1">
    <source>
        <dbReference type="ARBA" id="ARBA00004370"/>
    </source>
</evidence>
<dbReference type="PANTHER" id="PTHR46273">
    <property type="entry name" value="MYOSUPPRESSIN RECEPTOR 1, ISOFORM B-RELATED"/>
    <property type="match status" value="1"/>
</dbReference>
<feature type="transmembrane region" description="Helical" evidence="6">
    <location>
        <begin position="112"/>
        <end position="140"/>
    </location>
</feature>
<dbReference type="PANTHER" id="PTHR46273:SF4">
    <property type="entry name" value="AT19640P"/>
    <property type="match status" value="1"/>
</dbReference>
<comment type="similarity">
    <text evidence="2">Belongs to the G-protein coupled receptor 1 family.</text>
</comment>
<evidence type="ECO:0000256" key="5">
    <source>
        <dbReference type="ARBA" id="ARBA00023136"/>
    </source>
</evidence>
<dbReference type="CDD" id="cd14978">
    <property type="entry name" value="7tmA_FMRFamide_R-like"/>
    <property type="match status" value="1"/>
</dbReference>
<evidence type="ECO:0000256" key="2">
    <source>
        <dbReference type="ARBA" id="ARBA00010663"/>
    </source>
</evidence>
<evidence type="ECO:0000259" key="7">
    <source>
        <dbReference type="PROSITE" id="PS50262"/>
    </source>
</evidence>
<sequence>MMATEALEQNLTDSLVENMTTLSPEYCGAGLNAFYLGYRKVHGYLALAVCIFGLTTNILSIVVLTRKTMVSPTNAILAGLAIADIMVMVMYVPFTLNYYLQAFGRTSFSYGWAVFMLTYVHVTQVFHTVSIWLTVVLAVWRYLAIGHPSLNREWCSMKNTSVAIVSAYIVCPILCIPSYLTFAISPQGNSTDRFVVGFSDLSTYNDKFLEKFNFWMYSVHVKLLPCVILTIFSCCLIHELMKARKRKAALLRKMSSGQSKQSCAEKQAVRTTRMLLAILLLFLLTEFPQGILSLMSGILGKKFLDQCYNRLGDLMDILALINSSMNFIFYCSMSSQFRSTFQQLFMASRWVPVPLKPPSTTEQTECTRL</sequence>
<dbReference type="AlphaFoldDB" id="A0A6A4V4D8"/>
<dbReference type="GO" id="GO:0008528">
    <property type="term" value="F:G protein-coupled peptide receptor activity"/>
    <property type="evidence" value="ECO:0007669"/>
    <property type="project" value="InterPro"/>
</dbReference>
<dbReference type="Gene3D" id="1.20.1070.10">
    <property type="entry name" value="Rhodopsin 7-helix transmembrane proteins"/>
    <property type="match status" value="1"/>
</dbReference>
<evidence type="ECO:0000256" key="3">
    <source>
        <dbReference type="ARBA" id="ARBA00022692"/>
    </source>
</evidence>
<name>A0A6A4V4D8_AMPAM</name>
<evidence type="ECO:0000256" key="4">
    <source>
        <dbReference type="ARBA" id="ARBA00022989"/>
    </source>
</evidence>
<organism evidence="8 9">
    <name type="scientific">Amphibalanus amphitrite</name>
    <name type="common">Striped barnacle</name>
    <name type="synonym">Balanus amphitrite</name>
    <dbReference type="NCBI Taxonomy" id="1232801"/>
    <lineage>
        <taxon>Eukaryota</taxon>
        <taxon>Metazoa</taxon>
        <taxon>Ecdysozoa</taxon>
        <taxon>Arthropoda</taxon>
        <taxon>Crustacea</taxon>
        <taxon>Multicrustacea</taxon>
        <taxon>Cirripedia</taxon>
        <taxon>Thoracica</taxon>
        <taxon>Thoracicalcarea</taxon>
        <taxon>Balanomorpha</taxon>
        <taxon>Balanoidea</taxon>
        <taxon>Balanidae</taxon>
        <taxon>Amphibalaninae</taxon>
        <taxon>Amphibalanus</taxon>
    </lineage>
</organism>
<feature type="transmembrane region" description="Helical" evidence="6">
    <location>
        <begin position="214"/>
        <end position="237"/>
    </location>
</feature>
<keyword evidence="4 6" id="KW-1133">Transmembrane helix</keyword>
<dbReference type="EMBL" id="VIIS01002027">
    <property type="protein sequence ID" value="KAF0289506.1"/>
    <property type="molecule type" value="Genomic_DNA"/>
</dbReference>
<dbReference type="SUPFAM" id="SSF81321">
    <property type="entry name" value="Family A G protein-coupled receptor-like"/>
    <property type="match status" value="1"/>
</dbReference>
<reference evidence="8 9" key="1">
    <citation type="submission" date="2019-07" db="EMBL/GenBank/DDBJ databases">
        <title>Draft genome assembly of a fouling barnacle, Amphibalanus amphitrite (Darwin, 1854): The first reference genome for Thecostraca.</title>
        <authorList>
            <person name="Kim W."/>
        </authorList>
    </citation>
    <scope>NUCLEOTIDE SEQUENCE [LARGE SCALE GENOMIC DNA]</scope>
    <source>
        <strain evidence="8">SNU_AA5</strain>
        <tissue evidence="8">Soma without cirri and trophi</tissue>
    </source>
</reference>
<feature type="transmembrane region" description="Helical" evidence="6">
    <location>
        <begin position="44"/>
        <end position="64"/>
    </location>
</feature>
<feature type="transmembrane region" description="Helical" evidence="6">
    <location>
        <begin position="274"/>
        <end position="294"/>
    </location>
</feature>
<dbReference type="PRINTS" id="PR00237">
    <property type="entry name" value="GPCRRHODOPSN"/>
</dbReference>
<dbReference type="Proteomes" id="UP000440578">
    <property type="component" value="Unassembled WGS sequence"/>
</dbReference>
<evidence type="ECO:0000313" key="9">
    <source>
        <dbReference type="Proteomes" id="UP000440578"/>
    </source>
</evidence>
<keyword evidence="3 6" id="KW-0812">Transmembrane</keyword>
<keyword evidence="5 6" id="KW-0472">Membrane</keyword>
<protein>
    <submittedName>
        <fullName evidence="8">Sex peptide receptor</fullName>
    </submittedName>
</protein>
<gene>
    <name evidence="8" type="primary">SPR_3</name>
    <name evidence="8" type="ORF">FJT64_012254</name>
</gene>
<keyword evidence="9" id="KW-1185">Reference proteome</keyword>
<feature type="transmembrane region" description="Helical" evidence="6">
    <location>
        <begin position="314"/>
        <end position="333"/>
    </location>
</feature>
<comment type="caution">
    <text evidence="8">The sequence shown here is derived from an EMBL/GenBank/DDBJ whole genome shotgun (WGS) entry which is preliminary data.</text>
</comment>
<dbReference type="InterPro" id="IPR017452">
    <property type="entry name" value="GPCR_Rhodpsn_7TM"/>
</dbReference>
<accession>A0A6A4V4D8</accession>
<feature type="transmembrane region" description="Helical" evidence="6">
    <location>
        <begin position="76"/>
        <end position="100"/>
    </location>
</feature>
<keyword evidence="8" id="KW-0675">Receptor</keyword>
<dbReference type="InterPro" id="IPR053219">
    <property type="entry name" value="GPCR_Dmsr-1"/>
</dbReference>
<comment type="subcellular location">
    <subcellularLocation>
        <location evidence="1">Membrane</location>
    </subcellularLocation>
</comment>
<dbReference type="OrthoDB" id="5864054at2759"/>
<feature type="transmembrane region" description="Helical" evidence="6">
    <location>
        <begin position="161"/>
        <end position="184"/>
    </location>
</feature>
<feature type="domain" description="G-protein coupled receptors family 1 profile" evidence="7">
    <location>
        <begin position="56"/>
        <end position="330"/>
    </location>
</feature>
<dbReference type="InterPro" id="IPR000276">
    <property type="entry name" value="GPCR_Rhodpsn"/>
</dbReference>
<dbReference type="PROSITE" id="PS50262">
    <property type="entry name" value="G_PROTEIN_RECEP_F1_2"/>
    <property type="match status" value="1"/>
</dbReference>